<organism evidence="1 2">
    <name type="scientific">Neisseria lactamica</name>
    <dbReference type="NCBI Taxonomy" id="486"/>
    <lineage>
        <taxon>Bacteria</taxon>
        <taxon>Pseudomonadati</taxon>
        <taxon>Pseudomonadota</taxon>
        <taxon>Betaproteobacteria</taxon>
        <taxon>Neisseriales</taxon>
        <taxon>Neisseriaceae</taxon>
        <taxon>Neisseria</taxon>
    </lineage>
</organism>
<proteinExistence type="predicted"/>
<reference evidence="1 2" key="1">
    <citation type="submission" date="2017-03" db="EMBL/GenBank/DDBJ databases">
        <title>N. lactamica Y92-1009 whole genome sequence.</title>
        <authorList>
            <person name="Pandey A.K."/>
            <person name="Read R.C."/>
        </authorList>
    </citation>
    <scope>NUCLEOTIDE SEQUENCE [LARGE SCALE GENOMIC DNA]</scope>
    <source>
        <strain evidence="1 2">Y92-1009</strain>
    </source>
</reference>
<accession>A0AAU8VUU8</accession>
<evidence type="ECO:0000313" key="1">
    <source>
        <dbReference type="EMBL" id="ARB04810.1"/>
    </source>
</evidence>
<dbReference type="Proteomes" id="UP000191249">
    <property type="component" value="Chromosome"/>
</dbReference>
<name>A0AAU8VUU8_NEILA</name>
<sequence length="59" mass="6604">MMALSRTEIQKRSDEKRGIVQKNFKLPSETVELIKTEAERRGVSQAALIALAVRSFAEA</sequence>
<evidence type="ECO:0000313" key="2">
    <source>
        <dbReference type="Proteomes" id="UP000191249"/>
    </source>
</evidence>
<dbReference type="AlphaFoldDB" id="A0AAU8VUU8"/>
<gene>
    <name evidence="1" type="ORF">B2G52_07860</name>
</gene>
<dbReference type="EMBL" id="CP019894">
    <property type="protein sequence ID" value="ARB04810.1"/>
    <property type="molecule type" value="Genomic_DNA"/>
</dbReference>
<protein>
    <submittedName>
        <fullName evidence="1">Ribbon-helix-helix protein, CopG family</fullName>
    </submittedName>
</protein>